<sequence>MARDLSQLGDSQLRQIAALGRHLSARSKTQLPLQIDEDRSARLGAAGLRLFRALDQGISLPDALQKAGAPPLLKAVVEAGLSSGRLDEALEAVTETAADLLRVRRELSLACIYPAVTVVVAWGILMLIGSNWFHLLTQSFEDFDQPVPWFVQWGGWLCENPGGWLYWFPIGLVLLIFWLGGPGRVAMRFPGLSGPKREFRRSVFLKVAALLVEHDVALPRALRLAGNASGSGQLSSQAEKAALQLESGSAGGHWTEVLTGLSDYTRWLLFTGESRNQLGEMFADAAVSAQRRGRASLDWYCAIAPVVVSAVVCGAVVILYAWLFFGGFLSMLNAMLNSFR</sequence>
<organism evidence="9 10">
    <name type="scientific">Stratiformator vulcanicus</name>
    <dbReference type="NCBI Taxonomy" id="2527980"/>
    <lineage>
        <taxon>Bacteria</taxon>
        <taxon>Pseudomonadati</taxon>
        <taxon>Planctomycetota</taxon>
        <taxon>Planctomycetia</taxon>
        <taxon>Planctomycetales</taxon>
        <taxon>Planctomycetaceae</taxon>
        <taxon>Stratiformator</taxon>
    </lineage>
</organism>
<evidence type="ECO:0000256" key="6">
    <source>
        <dbReference type="ARBA" id="ARBA00023136"/>
    </source>
</evidence>
<evidence type="ECO:0000256" key="5">
    <source>
        <dbReference type="ARBA" id="ARBA00022989"/>
    </source>
</evidence>
<dbReference type="RefSeq" id="WP_145362394.1">
    <property type="nucleotide sequence ID" value="NZ_CP036268.1"/>
</dbReference>
<dbReference type="AlphaFoldDB" id="A0A517QWY4"/>
<evidence type="ECO:0000313" key="9">
    <source>
        <dbReference type="EMBL" id="QDT36172.1"/>
    </source>
</evidence>
<dbReference type="Gene3D" id="1.20.81.30">
    <property type="entry name" value="Type II secretion system (T2SS), domain F"/>
    <property type="match status" value="2"/>
</dbReference>
<dbReference type="GO" id="GO:0005886">
    <property type="term" value="C:plasma membrane"/>
    <property type="evidence" value="ECO:0007669"/>
    <property type="project" value="UniProtKB-SubCell"/>
</dbReference>
<protein>
    <submittedName>
        <fullName evidence="9">Type II secretion system protein F</fullName>
    </submittedName>
</protein>
<keyword evidence="3" id="KW-1003">Cell membrane</keyword>
<keyword evidence="6 7" id="KW-0472">Membrane</keyword>
<dbReference type="InterPro" id="IPR042094">
    <property type="entry name" value="T2SS_GspF_sf"/>
</dbReference>
<comment type="subcellular location">
    <subcellularLocation>
        <location evidence="1">Cell membrane</location>
        <topology evidence="1">Multi-pass membrane protein</topology>
    </subcellularLocation>
</comment>
<feature type="domain" description="Type II secretion system protein GspF" evidence="8">
    <location>
        <begin position="37"/>
        <end position="128"/>
    </location>
</feature>
<evidence type="ECO:0000256" key="7">
    <source>
        <dbReference type="SAM" id="Phobius"/>
    </source>
</evidence>
<evidence type="ECO:0000313" key="10">
    <source>
        <dbReference type="Proteomes" id="UP000317318"/>
    </source>
</evidence>
<dbReference type="EMBL" id="CP036268">
    <property type="protein sequence ID" value="QDT36172.1"/>
    <property type="molecule type" value="Genomic_DNA"/>
</dbReference>
<name>A0A517QWY4_9PLAN</name>
<evidence type="ECO:0000259" key="8">
    <source>
        <dbReference type="Pfam" id="PF00482"/>
    </source>
</evidence>
<proteinExistence type="inferred from homology"/>
<evidence type="ECO:0000256" key="1">
    <source>
        <dbReference type="ARBA" id="ARBA00004651"/>
    </source>
</evidence>
<keyword evidence="10" id="KW-1185">Reference proteome</keyword>
<feature type="transmembrane region" description="Helical" evidence="7">
    <location>
        <begin position="299"/>
        <end position="325"/>
    </location>
</feature>
<keyword evidence="5 7" id="KW-1133">Transmembrane helix</keyword>
<dbReference type="OrthoDB" id="239459at2"/>
<dbReference type="PANTHER" id="PTHR30012:SF0">
    <property type="entry name" value="TYPE II SECRETION SYSTEM PROTEIN F-RELATED"/>
    <property type="match status" value="1"/>
</dbReference>
<reference evidence="9 10" key="1">
    <citation type="submission" date="2019-02" db="EMBL/GenBank/DDBJ databases">
        <title>Deep-cultivation of Planctomycetes and their phenomic and genomic characterization uncovers novel biology.</title>
        <authorList>
            <person name="Wiegand S."/>
            <person name="Jogler M."/>
            <person name="Boedeker C."/>
            <person name="Pinto D."/>
            <person name="Vollmers J."/>
            <person name="Rivas-Marin E."/>
            <person name="Kohn T."/>
            <person name="Peeters S.H."/>
            <person name="Heuer A."/>
            <person name="Rast P."/>
            <person name="Oberbeckmann S."/>
            <person name="Bunk B."/>
            <person name="Jeske O."/>
            <person name="Meyerdierks A."/>
            <person name="Storesund J.E."/>
            <person name="Kallscheuer N."/>
            <person name="Luecker S."/>
            <person name="Lage O.M."/>
            <person name="Pohl T."/>
            <person name="Merkel B.J."/>
            <person name="Hornburger P."/>
            <person name="Mueller R.-W."/>
            <person name="Bruemmer F."/>
            <person name="Labrenz M."/>
            <person name="Spormann A.M."/>
            <person name="Op den Camp H."/>
            <person name="Overmann J."/>
            <person name="Amann R."/>
            <person name="Jetten M.S.M."/>
            <person name="Mascher T."/>
            <person name="Medema M.H."/>
            <person name="Devos D.P."/>
            <person name="Kaster A.-K."/>
            <person name="Ovreas L."/>
            <person name="Rohde M."/>
            <person name="Galperin M.Y."/>
            <person name="Jogler C."/>
        </authorList>
    </citation>
    <scope>NUCLEOTIDE SEQUENCE [LARGE SCALE GENOMIC DNA]</scope>
    <source>
        <strain evidence="9 10">Pan189</strain>
    </source>
</reference>
<dbReference type="InterPro" id="IPR018076">
    <property type="entry name" value="T2SS_GspF_dom"/>
</dbReference>
<dbReference type="KEGG" id="svp:Pan189_05270"/>
<evidence type="ECO:0000256" key="3">
    <source>
        <dbReference type="ARBA" id="ARBA00022475"/>
    </source>
</evidence>
<dbReference type="Proteomes" id="UP000317318">
    <property type="component" value="Chromosome"/>
</dbReference>
<accession>A0A517QWY4</accession>
<evidence type="ECO:0000256" key="2">
    <source>
        <dbReference type="ARBA" id="ARBA00005745"/>
    </source>
</evidence>
<gene>
    <name evidence="9" type="primary">epsF_1</name>
    <name evidence="9" type="ORF">Pan189_05270</name>
</gene>
<comment type="similarity">
    <text evidence="2">Belongs to the GSP F family.</text>
</comment>
<evidence type="ECO:0000256" key="4">
    <source>
        <dbReference type="ARBA" id="ARBA00022692"/>
    </source>
</evidence>
<dbReference type="PANTHER" id="PTHR30012">
    <property type="entry name" value="GENERAL SECRETION PATHWAY PROTEIN"/>
    <property type="match status" value="1"/>
</dbReference>
<keyword evidence="4 7" id="KW-0812">Transmembrane</keyword>
<dbReference type="Pfam" id="PF00482">
    <property type="entry name" value="T2SSF"/>
    <property type="match status" value="1"/>
</dbReference>
<feature type="transmembrane region" description="Helical" evidence="7">
    <location>
        <begin position="164"/>
        <end position="181"/>
    </location>
</feature>
<feature type="transmembrane region" description="Helical" evidence="7">
    <location>
        <begin position="110"/>
        <end position="133"/>
    </location>
</feature>
<dbReference type="InterPro" id="IPR003004">
    <property type="entry name" value="GspF/PilC"/>
</dbReference>